<evidence type="ECO:0000313" key="3">
    <source>
        <dbReference type="Proteomes" id="UP000799429"/>
    </source>
</evidence>
<evidence type="ECO:0008006" key="4">
    <source>
        <dbReference type="Google" id="ProtNLM"/>
    </source>
</evidence>
<evidence type="ECO:0000256" key="1">
    <source>
        <dbReference type="SAM" id="SignalP"/>
    </source>
</evidence>
<gene>
    <name evidence="2" type="ORF">M501DRAFT_290200</name>
</gene>
<reference evidence="2" key="1">
    <citation type="journal article" date="2020" name="Stud. Mycol.">
        <title>101 Dothideomycetes genomes: a test case for predicting lifestyles and emergence of pathogens.</title>
        <authorList>
            <person name="Haridas S."/>
            <person name="Albert R."/>
            <person name="Binder M."/>
            <person name="Bloem J."/>
            <person name="Labutti K."/>
            <person name="Salamov A."/>
            <person name="Andreopoulos B."/>
            <person name="Baker S."/>
            <person name="Barry K."/>
            <person name="Bills G."/>
            <person name="Bluhm B."/>
            <person name="Cannon C."/>
            <person name="Castanera R."/>
            <person name="Culley D."/>
            <person name="Daum C."/>
            <person name="Ezra D."/>
            <person name="Gonzalez J."/>
            <person name="Henrissat B."/>
            <person name="Kuo A."/>
            <person name="Liang C."/>
            <person name="Lipzen A."/>
            <person name="Lutzoni F."/>
            <person name="Magnuson J."/>
            <person name="Mondo S."/>
            <person name="Nolan M."/>
            <person name="Ohm R."/>
            <person name="Pangilinan J."/>
            <person name="Park H.-J."/>
            <person name="Ramirez L."/>
            <person name="Alfaro M."/>
            <person name="Sun H."/>
            <person name="Tritt A."/>
            <person name="Yoshinaga Y."/>
            <person name="Zwiers L.-H."/>
            <person name="Turgeon B."/>
            <person name="Goodwin S."/>
            <person name="Spatafora J."/>
            <person name="Crous P."/>
            <person name="Grigoriev I."/>
        </authorList>
    </citation>
    <scope>NUCLEOTIDE SEQUENCE</scope>
    <source>
        <strain evidence="2">CBS 101060</strain>
    </source>
</reference>
<keyword evidence="1" id="KW-0732">Signal</keyword>
<dbReference type="Proteomes" id="UP000799429">
    <property type="component" value="Unassembled WGS sequence"/>
</dbReference>
<dbReference type="EMBL" id="MU006106">
    <property type="protein sequence ID" value="KAF2835787.1"/>
    <property type="molecule type" value="Genomic_DNA"/>
</dbReference>
<protein>
    <recommendedName>
        <fullName evidence="4">Secreted protein</fullName>
    </recommendedName>
</protein>
<feature type="chain" id="PRO_5040112769" description="Secreted protein" evidence="1">
    <location>
        <begin position="20"/>
        <end position="148"/>
    </location>
</feature>
<proteinExistence type="predicted"/>
<name>A0A9P4S3W0_9PEZI</name>
<sequence length="148" mass="16077">MGVMDNILLLCCGAIGVFSRVTVEVESSYIVLASGSAGLSPPTPYPGFKPSGVFTPPALLMSNGTFSFNTPFRIRYVMADRSSGVNSFLFGRVLRAASGFRDDGVARMFAPRALRDEAVSPRICLRRLSFEGETRKDSSIENVERPLC</sequence>
<dbReference type="AlphaFoldDB" id="A0A9P4S3W0"/>
<keyword evidence="3" id="KW-1185">Reference proteome</keyword>
<feature type="signal peptide" evidence="1">
    <location>
        <begin position="1"/>
        <end position="19"/>
    </location>
</feature>
<evidence type="ECO:0000313" key="2">
    <source>
        <dbReference type="EMBL" id="KAF2835787.1"/>
    </source>
</evidence>
<comment type="caution">
    <text evidence="2">The sequence shown here is derived from an EMBL/GenBank/DDBJ whole genome shotgun (WGS) entry which is preliminary data.</text>
</comment>
<organism evidence="2 3">
    <name type="scientific">Patellaria atrata CBS 101060</name>
    <dbReference type="NCBI Taxonomy" id="1346257"/>
    <lineage>
        <taxon>Eukaryota</taxon>
        <taxon>Fungi</taxon>
        <taxon>Dikarya</taxon>
        <taxon>Ascomycota</taxon>
        <taxon>Pezizomycotina</taxon>
        <taxon>Dothideomycetes</taxon>
        <taxon>Dothideomycetes incertae sedis</taxon>
        <taxon>Patellariales</taxon>
        <taxon>Patellariaceae</taxon>
        <taxon>Patellaria</taxon>
    </lineage>
</organism>
<accession>A0A9P4S3W0</accession>